<accession>A0AAN9HX31</accession>
<dbReference type="EMBL" id="JAYWIO010000006">
    <property type="protein sequence ID" value="KAK7256959.1"/>
    <property type="molecule type" value="Genomic_DNA"/>
</dbReference>
<comment type="caution">
    <text evidence="1">The sequence shown here is derived from an EMBL/GenBank/DDBJ whole genome shotgun (WGS) entry which is preliminary data.</text>
</comment>
<name>A0AAN9HX31_CROPI</name>
<keyword evidence="2" id="KW-1185">Reference proteome</keyword>
<dbReference type="Proteomes" id="UP001372338">
    <property type="component" value="Unassembled WGS sequence"/>
</dbReference>
<organism evidence="1 2">
    <name type="scientific">Crotalaria pallida</name>
    <name type="common">Smooth rattlebox</name>
    <name type="synonym">Crotalaria striata</name>
    <dbReference type="NCBI Taxonomy" id="3830"/>
    <lineage>
        <taxon>Eukaryota</taxon>
        <taxon>Viridiplantae</taxon>
        <taxon>Streptophyta</taxon>
        <taxon>Embryophyta</taxon>
        <taxon>Tracheophyta</taxon>
        <taxon>Spermatophyta</taxon>
        <taxon>Magnoliopsida</taxon>
        <taxon>eudicotyledons</taxon>
        <taxon>Gunneridae</taxon>
        <taxon>Pentapetalae</taxon>
        <taxon>rosids</taxon>
        <taxon>fabids</taxon>
        <taxon>Fabales</taxon>
        <taxon>Fabaceae</taxon>
        <taxon>Papilionoideae</taxon>
        <taxon>50 kb inversion clade</taxon>
        <taxon>genistoids sensu lato</taxon>
        <taxon>core genistoids</taxon>
        <taxon>Crotalarieae</taxon>
        <taxon>Crotalaria</taxon>
    </lineage>
</organism>
<sequence length="93" mass="10793">MVKSAIDRVIYYDRTDLLRKKNEDFRGVVVVFSLKKLMISNQGGTYIWNLTFLGGLHAWIFENGGKISNQNNYLPTIELRQRRKCCCCCADLQ</sequence>
<dbReference type="AlphaFoldDB" id="A0AAN9HX31"/>
<proteinExistence type="predicted"/>
<evidence type="ECO:0000313" key="1">
    <source>
        <dbReference type="EMBL" id="KAK7256959.1"/>
    </source>
</evidence>
<evidence type="ECO:0000313" key="2">
    <source>
        <dbReference type="Proteomes" id="UP001372338"/>
    </source>
</evidence>
<protein>
    <submittedName>
        <fullName evidence="1">Uncharacterized protein</fullName>
    </submittedName>
</protein>
<reference evidence="1 2" key="1">
    <citation type="submission" date="2024-01" db="EMBL/GenBank/DDBJ databases">
        <title>The genomes of 5 underutilized Papilionoideae crops provide insights into root nodulation and disease resistanc.</title>
        <authorList>
            <person name="Yuan L."/>
        </authorList>
    </citation>
    <scope>NUCLEOTIDE SEQUENCE [LARGE SCALE GENOMIC DNA]</scope>
    <source>
        <strain evidence="1">ZHUSHIDOU_FW_LH</strain>
        <tissue evidence="1">Leaf</tissue>
    </source>
</reference>
<gene>
    <name evidence="1" type="ORF">RIF29_30588</name>
</gene>